<dbReference type="PRINTS" id="PR00039">
    <property type="entry name" value="HTHLYSR"/>
</dbReference>
<dbReference type="InterPro" id="IPR036388">
    <property type="entry name" value="WH-like_DNA-bd_sf"/>
</dbReference>
<dbReference type="EMBL" id="QWFX01000013">
    <property type="protein sequence ID" value="RIJ28612.1"/>
    <property type="molecule type" value="Genomic_DNA"/>
</dbReference>
<dbReference type="AlphaFoldDB" id="A0A399RFM9"/>
<reference evidence="6 7" key="1">
    <citation type="submission" date="2018-08" db="EMBL/GenBank/DDBJ databases">
        <title>Henriciella mobilis sp. nov., isolated from seawater.</title>
        <authorList>
            <person name="Cheng H."/>
            <person name="Wu Y.-H."/>
            <person name="Xu X.-W."/>
            <person name="Guo L.-L."/>
        </authorList>
    </citation>
    <scope>NUCLEOTIDE SEQUENCE [LARGE SCALE GENOMIC DNA]</scope>
    <source>
        <strain evidence="6 7">JN25</strain>
    </source>
</reference>
<dbReference type="Pfam" id="PF03466">
    <property type="entry name" value="LysR_substrate"/>
    <property type="match status" value="1"/>
</dbReference>
<dbReference type="PROSITE" id="PS50931">
    <property type="entry name" value="HTH_LYSR"/>
    <property type="match status" value="2"/>
</dbReference>
<keyword evidence="7" id="KW-1185">Reference proteome</keyword>
<dbReference type="PANTHER" id="PTHR30126">
    <property type="entry name" value="HTH-TYPE TRANSCRIPTIONAL REGULATOR"/>
    <property type="match status" value="1"/>
</dbReference>
<accession>A0A399RFM9</accession>
<dbReference type="Pfam" id="PF00126">
    <property type="entry name" value="HTH_1"/>
    <property type="match status" value="2"/>
</dbReference>
<evidence type="ECO:0000256" key="2">
    <source>
        <dbReference type="ARBA" id="ARBA00023015"/>
    </source>
</evidence>
<evidence type="ECO:0000256" key="4">
    <source>
        <dbReference type="ARBA" id="ARBA00023163"/>
    </source>
</evidence>
<dbReference type="OrthoDB" id="9798121at2"/>
<keyword evidence="2" id="KW-0805">Transcription regulation</keyword>
<evidence type="ECO:0000313" key="7">
    <source>
        <dbReference type="Proteomes" id="UP000266385"/>
    </source>
</evidence>
<comment type="similarity">
    <text evidence="1">Belongs to the LysR transcriptional regulatory family.</text>
</comment>
<feature type="domain" description="HTH lysR-type" evidence="5">
    <location>
        <begin position="6"/>
        <end position="63"/>
    </location>
</feature>
<evidence type="ECO:0000256" key="1">
    <source>
        <dbReference type="ARBA" id="ARBA00009437"/>
    </source>
</evidence>
<gene>
    <name evidence="6" type="ORF">D1223_13375</name>
</gene>
<dbReference type="InterPro" id="IPR000847">
    <property type="entry name" value="LysR_HTH_N"/>
</dbReference>
<dbReference type="GO" id="GO:0000976">
    <property type="term" value="F:transcription cis-regulatory region binding"/>
    <property type="evidence" value="ECO:0007669"/>
    <property type="project" value="TreeGrafter"/>
</dbReference>
<evidence type="ECO:0000259" key="5">
    <source>
        <dbReference type="PROSITE" id="PS50931"/>
    </source>
</evidence>
<dbReference type="InterPro" id="IPR036390">
    <property type="entry name" value="WH_DNA-bd_sf"/>
</dbReference>
<keyword evidence="3" id="KW-0238">DNA-binding</keyword>
<evidence type="ECO:0000313" key="6">
    <source>
        <dbReference type="EMBL" id="RIJ28612.1"/>
    </source>
</evidence>
<proteinExistence type="inferred from homology"/>
<dbReference type="PANTHER" id="PTHR30126:SF98">
    <property type="entry name" value="HTH-TYPE TRANSCRIPTIONAL ACTIVATOR BAUR"/>
    <property type="match status" value="1"/>
</dbReference>
<dbReference type="Gene3D" id="3.40.190.290">
    <property type="match status" value="1"/>
</dbReference>
<dbReference type="InterPro" id="IPR005119">
    <property type="entry name" value="LysR_subst-bd"/>
</dbReference>
<dbReference type="GO" id="GO:0003700">
    <property type="term" value="F:DNA-binding transcription factor activity"/>
    <property type="evidence" value="ECO:0007669"/>
    <property type="project" value="InterPro"/>
</dbReference>
<keyword evidence="4" id="KW-0804">Transcription</keyword>
<comment type="caution">
    <text evidence="6">The sequence shown here is derived from an EMBL/GenBank/DDBJ whole genome shotgun (WGS) entry which is preliminary data.</text>
</comment>
<name>A0A399RFM9_9PROT</name>
<dbReference type="Proteomes" id="UP000266385">
    <property type="component" value="Unassembled WGS sequence"/>
</dbReference>
<sequence>MDPWDFNLRHLRAFVKTFELGTLLAASRAVHISQPALTQGLVRLEDQLNVRLFDRQSDGMVPTQAGHLLAPRAAAALELIRSPKVTHAQVRAFVALARGGSYAEASAATGLAKASLHRAVADLEASLGMRLAKRRGRGVELTNAGKAAARRYRIAHAELAAAIDEIRQLLGQRAGQLSIGAMPLCRARVLPSSIVAFQDRNPGSQIFVAEGSHVELIEPLRDGDLDFLIGALRDPPPGPDLVQAPLFNDRPVILARSSHPLAQKAEAVTLEDVAAFEWCVPQKGVPLRDRWEAMFDEIGIACPRVRVECGSVITIRQILMKTDCLTLLSPDQVKVELEAGWLTVLANAPETLTRTIGLTYREGWRPTRLQSEFIDTLKGISTQDILFV</sequence>
<evidence type="ECO:0000256" key="3">
    <source>
        <dbReference type="ARBA" id="ARBA00023125"/>
    </source>
</evidence>
<feature type="domain" description="HTH lysR-type" evidence="5">
    <location>
        <begin position="85"/>
        <end position="142"/>
    </location>
</feature>
<organism evidence="6 7">
    <name type="scientific">Henriciella mobilis</name>
    <dbReference type="NCBI Taxonomy" id="2305467"/>
    <lineage>
        <taxon>Bacteria</taxon>
        <taxon>Pseudomonadati</taxon>
        <taxon>Pseudomonadota</taxon>
        <taxon>Alphaproteobacteria</taxon>
        <taxon>Hyphomonadales</taxon>
        <taxon>Hyphomonadaceae</taxon>
        <taxon>Henriciella</taxon>
    </lineage>
</organism>
<dbReference type="Gene3D" id="1.10.10.10">
    <property type="entry name" value="Winged helix-like DNA-binding domain superfamily/Winged helix DNA-binding domain"/>
    <property type="match status" value="2"/>
</dbReference>
<dbReference type="SUPFAM" id="SSF46785">
    <property type="entry name" value="Winged helix' DNA-binding domain"/>
    <property type="match status" value="2"/>
</dbReference>
<protein>
    <submittedName>
        <fullName evidence="6">LysR family transcriptional regulator</fullName>
    </submittedName>
</protein>
<dbReference type="SUPFAM" id="SSF53850">
    <property type="entry name" value="Periplasmic binding protein-like II"/>
    <property type="match status" value="1"/>
</dbReference>